<keyword evidence="5" id="KW-0539">Nucleus</keyword>
<dbReference type="InterPro" id="IPR036864">
    <property type="entry name" value="Zn2-C6_fun-type_DNA-bd_sf"/>
</dbReference>
<dbReference type="PANTHER" id="PTHR47338">
    <property type="entry name" value="ZN(II)2CYS6 TRANSCRIPTION FACTOR (EUROFUNG)-RELATED"/>
    <property type="match status" value="1"/>
</dbReference>
<evidence type="ECO:0000256" key="2">
    <source>
        <dbReference type="ARBA" id="ARBA00022723"/>
    </source>
</evidence>
<dbReference type="Proteomes" id="UP000799753">
    <property type="component" value="Unassembled WGS sequence"/>
</dbReference>
<comment type="subcellular location">
    <subcellularLocation>
        <location evidence="1">Nucleus</location>
    </subcellularLocation>
</comment>
<feature type="domain" description="Zn(2)-C6 fungal-type" evidence="7">
    <location>
        <begin position="13"/>
        <end position="43"/>
    </location>
</feature>
<dbReference type="InterPro" id="IPR001138">
    <property type="entry name" value="Zn2Cys6_DnaBD"/>
</dbReference>
<organism evidence="8 9">
    <name type="scientific">Massarina eburnea CBS 473.64</name>
    <dbReference type="NCBI Taxonomy" id="1395130"/>
    <lineage>
        <taxon>Eukaryota</taxon>
        <taxon>Fungi</taxon>
        <taxon>Dikarya</taxon>
        <taxon>Ascomycota</taxon>
        <taxon>Pezizomycotina</taxon>
        <taxon>Dothideomycetes</taxon>
        <taxon>Pleosporomycetidae</taxon>
        <taxon>Pleosporales</taxon>
        <taxon>Massarineae</taxon>
        <taxon>Massarinaceae</taxon>
        <taxon>Massarina</taxon>
    </lineage>
</organism>
<dbReference type="SUPFAM" id="SSF57701">
    <property type="entry name" value="Zn2/Cys6 DNA-binding domain"/>
    <property type="match status" value="1"/>
</dbReference>
<dbReference type="CDD" id="cd00067">
    <property type="entry name" value="GAL4"/>
    <property type="match status" value="1"/>
</dbReference>
<keyword evidence="4" id="KW-0804">Transcription</keyword>
<dbReference type="Gene3D" id="4.10.240.10">
    <property type="entry name" value="Zn(2)-C6 fungal-type DNA-binding domain"/>
    <property type="match status" value="1"/>
</dbReference>
<dbReference type="GO" id="GO:0000981">
    <property type="term" value="F:DNA-binding transcription factor activity, RNA polymerase II-specific"/>
    <property type="evidence" value="ECO:0007669"/>
    <property type="project" value="InterPro"/>
</dbReference>
<keyword evidence="3" id="KW-0805">Transcription regulation</keyword>
<dbReference type="OrthoDB" id="3862662at2759"/>
<evidence type="ECO:0000256" key="3">
    <source>
        <dbReference type="ARBA" id="ARBA00023015"/>
    </source>
</evidence>
<dbReference type="EMBL" id="MU006780">
    <property type="protein sequence ID" value="KAF2643609.1"/>
    <property type="molecule type" value="Genomic_DNA"/>
</dbReference>
<dbReference type="Pfam" id="PF00172">
    <property type="entry name" value="Zn_clus"/>
    <property type="match status" value="1"/>
</dbReference>
<evidence type="ECO:0000313" key="9">
    <source>
        <dbReference type="Proteomes" id="UP000799753"/>
    </source>
</evidence>
<evidence type="ECO:0000256" key="1">
    <source>
        <dbReference type="ARBA" id="ARBA00004123"/>
    </source>
</evidence>
<sequence>MDDTTPPSLAQRTCLQCKASKKRCDKLIPKCSRCSRLVTFCAYNNEHERPEVQQTDTVTASESADSRFDDVFQRLQRLEAQVFQTGANNASIQNTPSQDSVMIENEEQSQAPQTGSPRTVDPESWALNPGHLRIRHMSMILLSSLMRILKENNTTMPAVAQLYFGQTHKWLPIIWQAKFERQVAAFNVIDDTDGFLLQMLAMHLLVTPIDAEKLKRPEECPWYRTCKYHFAQYVALAEPRIELVQVGMLIALHEYLQDMERALTTLGVAIRIAFDLGLDEIVARQANCSPGEMKPEDEEVVLTWWGLSRLERYFNMPPNPFPKHPSMPFQEFTAGINNGYQHNGPPITEFSTIDSDTLDFSVTELEAARRLGRVQSFIRENHRRPLQSLCAGFDTLLREIQEHIVMLRLRMRTTQSWAGLGVNLAAALQLQLFFSEKHNSMDDETLQRLHSIITQICDVLGQCRLINGFTENYMEGIQPTWFSIPFQVLRAAKMIKERDVERKMPDVDLTMCFELLSSMEKRYKLAASSTSMNGTKNNTVFT</sequence>
<accession>A0A6A6S780</accession>
<reference evidence="8" key="1">
    <citation type="journal article" date="2020" name="Stud. Mycol.">
        <title>101 Dothideomycetes genomes: a test case for predicting lifestyles and emergence of pathogens.</title>
        <authorList>
            <person name="Haridas S."/>
            <person name="Albert R."/>
            <person name="Binder M."/>
            <person name="Bloem J."/>
            <person name="Labutti K."/>
            <person name="Salamov A."/>
            <person name="Andreopoulos B."/>
            <person name="Baker S."/>
            <person name="Barry K."/>
            <person name="Bills G."/>
            <person name="Bluhm B."/>
            <person name="Cannon C."/>
            <person name="Castanera R."/>
            <person name="Culley D."/>
            <person name="Daum C."/>
            <person name="Ezra D."/>
            <person name="Gonzalez J."/>
            <person name="Henrissat B."/>
            <person name="Kuo A."/>
            <person name="Liang C."/>
            <person name="Lipzen A."/>
            <person name="Lutzoni F."/>
            <person name="Magnuson J."/>
            <person name="Mondo S."/>
            <person name="Nolan M."/>
            <person name="Ohm R."/>
            <person name="Pangilinan J."/>
            <person name="Park H.-J."/>
            <person name="Ramirez L."/>
            <person name="Alfaro M."/>
            <person name="Sun H."/>
            <person name="Tritt A."/>
            <person name="Yoshinaga Y."/>
            <person name="Zwiers L.-H."/>
            <person name="Turgeon B."/>
            <person name="Goodwin S."/>
            <person name="Spatafora J."/>
            <person name="Crous P."/>
            <person name="Grigoriev I."/>
        </authorList>
    </citation>
    <scope>NUCLEOTIDE SEQUENCE</scope>
    <source>
        <strain evidence="8">CBS 473.64</strain>
    </source>
</reference>
<evidence type="ECO:0000256" key="5">
    <source>
        <dbReference type="ARBA" id="ARBA00023242"/>
    </source>
</evidence>
<dbReference type="PROSITE" id="PS50048">
    <property type="entry name" value="ZN2_CY6_FUNGAL_2"/>
    <property type="match status" value="1"/>
</dbReference>
<dbReference type="GO" id="GO:0008270">
    <property type="term" value="F:zinc ion binding"/>
    <property type="evidence" value="ECO:0007669"/>
    <property type="project" value="InterPro"/>
</dbReference>
<dbReference type="PROSITE" id="PS00463">
    <property type="entry name" value="ZN2_CY6_FUNGAL_1"/>
    <property type="match status" value="1"/>
</dbReference>
<dbReference type="CDD" id="cd12148">
    <property type="entry name" value="fungal_TF_MHR"/>
    <property type="match status" value="1"/>
</dbReference>
<feature type="region of interest" description="Disordered" evidence="6">
    <location>
        <begin position="103"/>
        <end position="124"/>
    </location>
</feature>
<keyword evidence="2" id="KW-0479">Metal-binding</keyword>
<dbReference type="GO" id="GO:0005634">
    <property type="term" value="C:nucleus"/>
    <property type="evidence" value="ECO:0007669"/>
    <property type="project" value="UniProtKB-SubCell"/>
</dbReference>
<protein>
    <recommendedName>
        <fullName evidence="7">Zn(2)-C6 fungal-type domain-containing protein</fullName>
    </recommendedName>
</protein>
<feature type="compositionally biased region" description="Polar residues" evidence="6">
    <location>
        <begin position="108"/>
        <end position="117"/>
    </location>
</feature>
<evidence type="ECO:0000256" key="4">
    <source>
        <dbReference type="ARBA" id="ARBA00023163"/>
    </source>
</evidence>
<dbReference type="AlphaFoldDB" id="A0A6A6S780"/>
<keyword evidence="9" id="KW-1185">Reference proteome</keyword>
<evidence type="ECO:0000256" key="6">
    <source>
        <dbReference type="SAM" id="MobiDB-lite"/>
    </source>
</evidence>
<evidence type="ECO:0000259" key="7">
    <source>
        <dbReference type="PROSITE" id="PS50048"/>
    </source>
</evidence>
<name>A0A6A6S780_9PLEO</name>
<evidence type="ECO:0000313" key="8">
    <source>
        <dbReference type="EMBL" id="KAF2643609.1"/>
    </source>
</evidence>
<dbReference type="SMART" id="SM00066">
    <property type="entry name" value="GAL4"/>
    <property type="match status" value="1"/>
</dbReference>
<dbReference type="InterPro" id="IPR050815">
    <property type="entry name" value="TF_fung"/>
</dbReference>
<dbReference type="PANTHER" id="PTHR47338:SF20">
    <property type="entry name" value="ZN(II)2CYS6 TRANSCRIPTION FACTOR (EUROFUNG)"/>
    <property type="match status" value="1"/>
</dbReference>
<proteinExistence type="predicted"/>
<gene>
    <name evidence="8" type="ORF">P280DRAFT_547732</name>
</gene>